<feature type="compositionally biased region" description="Basic and acidic residues" evidence="1">
    <location>
        <begin position="64"/>
        <end position="77"/>
    </location>
</feature>
<feature type="compositionally biased region" description="Low complexity" evidence="1">
    <location>
        <begin position="336"/>
        <end position="345"/>
    </location>
</feature>
<feature type="compositionally biased region" description="Polar residues" evidence="1">
    <location>
        <begin position="371"/>
        <end position="383"/>
    </location>
</feature>
<dbReference type="AlphaFoldDB" id="A0A6A5ZWX7"/>
<feature type="compositionally biased region" description="Low complexity" evidence="1">
    <location>
        <begin position="661"/>
        <end position="685"/>
    </location>
</feature>
<gene>
    <name evidence="2" type="ORF">BDV96DRAFT_681423</name>
</gene>
<feature type="compositionally biased region" description="Polar residues" evidence="1">
    <location>
        <begin position="346"/>
        <end position="356"/>
    </location>
</feature>
<evidence type="ECO:0000313" key="3">
    <source>
        <dbReference type="Proteomes" id="UP000799770"/>
    </source>
</evidence>
<evidence type="ECO:0000256" key="1">
    <source>
        <dbReference type="SAM" id="MobiDB-lite"/>
    </source>
</evidence>
<dbReference type="EMBL" id="ML977310">
    <property type="protein sequence ID" value="KAF2122791.1"/>
    <property type="molecule type" value="Genomic_DNA"/>
</dbReference>
<feature type="compositionally biased region" description="Basic and acidic residues" evidence="1">
    <location>
        <begin position="282"/>
        <end position="291"/>
    </location>
</feature>
<name>A0A6A5ZWX7_9PLEO</name>
<feature type="region of interest" description="Disordered" evidence="1">
    <location>
        <begin position="278"/>
        <end position="383"/>
    </location>
</feature>
<feature type="region of interest" description="Disordered" evidence="1">
    <location>
        <begin position="235"/>
        <end position="266"/>
    </location>
</feature>
<feature type="region of interest" description="Disordered" evidence="1">
    <location>
        <begin position="578"/>
        <end position="712"/>
    </location>
</feature>
<protein>
    <submittedName>
        <fullName evidence="2">Uncharacterized protein</fullName>
    </submittedName>
</protein>
<feature type="compositionally biased region" description="Low complexity" evidence="1">
    <location>
        <begin position="578"/>
        <end position="593"/>
    </location>
</feature>
<keyword evidence="3" id="KW-1185">Reference proteome</keyword>
<feature type="region of interest" description="Disordered" evidence="1">
    <location>
        <begin position="428"/>
        <end position="481"/>
    </location>
</feature>
<feature type="compositionally biased region" description="Polar residues" evidence="1">
    <location>
        <begin position="1"/>
        <end position="10"/>
    </location>
</feature>
<feature type="region of interest" description="Disordered" evidence="1">
    <location>
        <begin position="546"/>
        <end position="566"/>
    </location>
</feature>
<feature type="compositionally biased region" description="Basic and acidic residues" evidence="1">
    <location>
        <begin position="29"/>
        <end position="44"/>
    </location>
</feature>
<reference evidence="2" key="1">
    <citation type="journal article" date="2020" name="Stud. Mycol.">
        <title>101 Dothideomycetes genomes: a test case for predicting lifestyles and emergence of pathogens.</title>
        <authorList>
            <person name="Haridas S."/>
            <person name="Albert R."/>
            <person name="Binder M."/>
            <person name="Bloem J."/>
            <person name="Labutti K."/>
            <person name="Salamov A."/>
            <person name="Andreopoulos B."/>
            <person name="Baker S."/>
            <person name="Barry K."/>
            <person name="Bills G."/>
            <person name="Bluhm B."/>
            <person name="Cannon C."/>
            <person name="Castanera R."/>
            <person name="Culley D."/>
            <person name="Daum C."/>
            <person name="Ezra D."/>
            <person name="Gonzalez J."/>
            <person name="Henrissat B."/>
            <person name="Kuo A."/>
            <person name="Liang C."/>
            <person name="Lipzen A."/>
            <person name="Lutzoni F."/>
            <person name="Magnuson J."/>
            <person name="Mondo S."/>
            <person name="Nolan M."/>
            <person name="Ohm R."/>
            <person name="Pangilinan J."/>
            <person name="Park H.-J."/>
            <person name="Ramirez L."/>
            <person name="Alfaro M."/>
            <person name="Sun H."/>
            <person name="Tritt A."/>
            <person name="Yoshinaga Y."/>
            <person name="Zwiers L.-H."/>
            <person name="Turgeon B."/>
            <person name="Goodwin S."/>
            <person name="Spatafora J."/>
            <person name="Crous P."/>
            <person name="Grigoriev I."/>
        </authorList>
    </citation>
    <scope>NUCLEOTIDE SEQUENCE</scope>
    <source>
        <strain evidence="2">CBS 627.86</strain>
    </source>
</reference>
<feature type="region of interest" description="Disordered" evidence="1">
    <location>
        <begin position="29"/>
        <end position="92"/>
    </location>
</feature>
<proteinExistence type="predicted"/>
<evidence type="ECO:0000313" key="2">
    <source>
        <dbReference type="EMBL" id="KAF2122791.1"/>
    </source>
</evidence>
<organism evidence="2 3">
    <name type="scientific">Lophiotrema nucula</name>
    <dbReference type="NCBI Taxonomy" id="690887"/>
    <lineage>
        <taxon>Eukaryota</taxon>
        <taxon>Fungi</taxon>
        <taxon>Dikarya</taxon>
        <taxon>Ascomycota</taxon>
        <taxon>Pezizomycotina</taxon>
        <taxon>Dothideomycetes</taxon>
        <taxon>Pleosporomycetidae</taxon>
        <taxon>Pleosporales</taxon>
        <taxon>Lophiotremataceae</taxon>
        <taxon>Lophiotrema</taxon>
    </lineage>
</organism>
<sequence length="712" mass="79380">MASDTQSNIGKASRLSLSGHLCFGMEKSTTEETMLRQQVKDVDQRQTSTDDQDPRTQALRRTSRRYENLRDQSEDQQRQSASTKPPKRSFTRKAAKAIASSLRPIEGDTLNPVERATRDGVASLHTYQLGALKTNSKLSLSELTEYDPTSPLVFGDRKFVLSENVDVGKVEELTQEERVLRERRGSRAAEMRARRDETFVERRATLTNGSAPPKKRDRRLSLKFIKVPVLTRSISQKSHTVNPIPDHEMPHTGPPETRSRWGQTESARNFVKRSFSMTRRRTNVDQHREDAIEPQQVAAPLQFQPLQTTRLEETQPRPAVTRSQYLPSPPRHDPSSRQQSVQQRQEAISASMSEYRSLTKRDSGISLPTKPLTNGVSQSNGMGLPTYRSSDSHLTWDTTFTSTHVPTGTQHTKVARQSHQSQLLEVPGDRYSRYPPKTISTPPLNGGTTGLSSRNAARAPTRTSQSTLSARETKASLSLPPASTYQPLSPYDAVLPGWSSVTIERPRFNAYGSETPTPPLSNHPANRSFESYGPTAGHLNAAAVRSVPRRQPQVTSPLPHETRFAGPHRAVVEDARYSFHSSSNGSASSQSNSPVRADPRRPNPCLSRRPPPQGGSASQESEGAIASPEQIASLNFDGLLSIPEPSYEDAYRPYPPYQRGQSARQQPQSPYQQSRPPPRRQAQPSGGEDQPLRQPRPVKQTRQKRPRTDESK</sequence>
<feature type="compositionally biased region" description="Polar residues" evidence="1">
    <location>
        <begin position="450"/>
        <end position="470"/>
    </location>
</feature>
<accession>A0A6A5ZWX7</accession>
<feature type="region of interest" description="Disordered" evidence="1">
    <location>
        <begin position="1"/>
        <end position="20"/>
    </location>
</feature>
<dbReference type="Proteomes" id="UP000799770">
    <property type="component" value="Unassembled WGS sequence"/>
</dbReference>